<protein>
    <submittedName>
        <fullName evidence="1">Uncharacterized protein</fullName>
    </submittedName>
</protein>
<dbReference type="OrthoDB" id="660555at2759"/>
<reference evidence="1 2" key="1">
    <citation type="submission" date="2018-06" db="EMBL/GenBank/DDBJ databases">
        <title>Comparative genomics reveals the genomic features of Rhizophagus irregularis, R. cerebriforme, R. diaphanum and Gigaspora rosea, and their symbiotic lifestyle signature.</title>
        <authorList>
            <person name="Morin E."/>
            <person name="San Clemente H."/>
            <person name="Chen E.C.H."/>
            <person name="De La Providencia I."/>
            <person name="Hainaut M."/>
            <person name="Kuo A."/>
            <person name="Kohler A."/>
            <person name="Murat C."/>
            <person name="Tang N."/>
            <person name="Roy S."/>
            <person name="Loubradou J."/>
            <person name="Henrissat B."/>
            <person name="Grigoriev I.V."/>
            <person name="Corradi N."/>
            <person name="Roux C."/>
            <person name="Martin F.M."/>
        </authorList>
    </citation>
    <scope>NUCLEOTIDE SEQUENCE [LARGE SCALE GENOMIC DNA]</scope>
    <source>
        <strain evidence="1 2">DAOM 194757</strain>
    </source>
</reference>
<organism evidence="1 2">
    <name type="scientific">Gigaspora rosea</name>
    <dbReference type="NCBI Taxonomy" id="44941"/>
    <lineage>
        <taxon>Eukaryota</taxon>
        <taxon>Fungi</taxon>
        <taxon>Fungi incertae sedis</taxon>
        <taxon>Mucoromycota</taxon>
        <taxon>Glomeromycotina</taxon>
        <taxon>Glomeromycetes</taxon>
        <taxon>Diversisporales</taxon>
        <taxon>Gigasporaceae</taxon>
        <taxon>Gigaspora</taxon>
    </lineage>
</organism>
<comment type="caution">
    <text evidence="1">The sequence shown here is derived from an EMBL/GenBank/DDBJ whole genome shotgun (WGS) entry which is preliminary data.</text>
</comment>
<dbReference type="SUPFAM" id="SSF81383">
    <property type="entry name" value="F-box domain"/>
    <property type="match status" value="1"/>
</dbReference>
<dbReference type="SUPFAM" id="SSF52047">
    <property type="entry name" value="RNI-like"/>
    <property type="match status" value="1"/>
</dbReference>
<dbReference type="InterPro" id="IPR032675">
    <property type="entry name" value="LRR_dom_sf"/>
</dbReference>
<evidence type="ECO:0000313" key="2">
    <source>
        <dbReference type="Proteomes" id="UP000266673"/>
    </source>
</evidence>
<accession>A0A397U4A7</accession>
<keyword evidence="2" id="KW-1185">Reference proteome</keyword>
<evidence type="ECO:0000313" key="1">
    <source>
        <dbReference type="EMBL" id="RIB05115.1"/>
    </source>
</evidence>
<proteinExistence type="predicted"/>
<dbReference type="Gene3D" id="3.80.10.10">
    <property type="entry name" value="Ribonuclease Inhibitor"/>
    <property type="match status" value="1"/>
</dbReference>
<dbReference type="AlphaFoldDB" id="A0A397U4A7"/>
<dbReference type="InterPro" id="IPR036047">
    <property type="entry name" value="F-box-like_dom_sf"/>
</dbReference>
<dbReference type="Proteomes" id="UP000266673">
    <property type="component" value="Unassembled WGS sequence"/>
</dbReference>
<sequence length="501" mass="58557">MLMGDMPKLMENILNNLDKEFNSLYSCALVSRHWCKISIPILWQDPFSFYYKPLIISGYLSSLGKDDKIGLQYMLKMCDINTQFPQTIFDYASFLKVLNLYLLKCKVGRWLIFQRCPEVNYNILTFFIIKLLIKKFIESGVTLQELNLDFSTLNEIQPEIFSSLEQNKQFLSHLQDLSISSINFTLGLNFEIFRLNLNFENFRSNLNFENVATLFKILEKGTTKLNALNIHVHDYCDPQLLHSLICIINSQKQLKQFYIHGFSENLPSIISVLKSQKQSLREVKIFGWKFTEVFKVVSNLENLESLYLGNCEFSNNTELLKILRKIFTKSKLSQLESKREDLIEKSLLLETIKSFCPNITYLHIRHIKLSARFQELIGNLQKLQFLTLHNLVYELDEITEEELRRQVMQFAGILPSTLQYLDIMRSHLSSYIDTLLNHCNAPLKKLLINHLDKKNANALIEFSRRKRTLNCVGVYKLYGNFKKEMEGYVTLVPYEDAAVDC</sequence>
<name>A0A397U4A7_9GLOM</name>
<dbReference type="EMBL" id="QKWP01002047">
    <property type="protein sequence ID" value="RIB05115.1"/>
    <property type="molecule type" value="Genomic_DNA"/>
</dbReference>
<gene>
    <name evidence="1" type="ORF">C2G38_2220560</name>
</gene>